<organism evidence="15 16">
    <name type="scientific">Anaeroplasma bactoclasticum</name>
    <dbReference type="NCBI Taxonomy" id="2088"/>
    <lineage>
        <taxon>Bacteria</taxon>
        <taxon>Bacillati</taxon>
        <taxon>Mycoplasmatota</taxon>
        <taxon>Mollicutes</taxon>
        <taxon>Anaeroplasmatales</taxon>
        <taxon>Anaeroplasmataceae</taxon>
        <taxon>Anaeroplasma</taxon>
    </lineage>
</organism>
<dbReference type="FunFam" id="2.40.30.10:FF:000007">
    <property type="entry name" value="Translation initiation factor IF-2"/>
    <property type="match status" value="1"/>
</dbReference>
<accession>A0A397RW89</accession>
<protein>
    <recommendedName>
        <fullName evidence="3 10">Translation initiation factor IF-2</fullName>
    </recommendedName>
</protein>
<reference evidence="15 16" key="1">
    <citation type="submission" date="2018-08" db="EMBL/GenBank/DDBJ databases">
        <title>Genomic Encyclopedia of Archaeal and Bacterial Type Strains, Phase II (KMG-II): from individual species to whole genera.</title>
        <authorList>
            <person name="Goeker M."/>
        </authorList>
    </citation>
    <scope>NUCLEOTIDE SEQUENCE [LARGE SCALE GENOMIC DNA]</scope>
    <source>
        <strain evidence="15 16">ATCC 27112</strain>
    </source>
</reference>
<dbReference type="InterPro" id="IPR005225">
    <property type="entry name" value="Small_GTP-bd"/>
</dbReference>
<dbReference type="InterPro" id="IPR044145">
    <property type="entry name" value="IF2_II"/>
</dbReference>
<dbReference type="InterPro" id="IPR015760">
    <property type="entry name" value="TIF_IF2"/>
</dbReference>
<dbReference type="AlphaFoldDB" id="A0A397RW89"/>
<feature type="binding site" evidence="10">
    <location>
        <begin position="169"/>
        <end position="173"/>
    </location>
    <ligand>
        <name>GTP</name>
        <dbReference type="ChEBI" id="CHEBI:37565"/>
    </ligand>
</feature>
<feature type="region of interest" description="G-domain" evidence="10">
    <location>
        <begin position="117"/>
        <end position="265"/>
    </location>
</feature>
<evidence type="ECO:0000256" key="1">
    <source>
        <dbReference type="ARBA" id="ARBA00004496"/>
    </source>
</evidence>
<evidence type="ECO:0000313" key="15">
    <source>
        <dbReference type="EMBL" id="RIA77998.1"/>
    </source>
</evidence>
<evidence type="ECO:0000256" key="6">
    <source>
        <dbReference type="ARBA" id="ARBA00022741"/>
    </source>
</evidence>
<evidence type="ECO:0000256" key="5">
    <source>
        <dbReference type="ARBA" id="ARBA00022540"/>
    </source>
</evidence>
<dbReference type="GO" id="GO:0003743">
    <property type="term" value="F:translation initiation factor activity"/>
    <property type="evidence" value="ECO:0007669"/>
    <property type="project" value="UniProtKB-UniRule"/>
</dbReference>
<dbReference type="Pfam" id="PF03144">
    <property type="entry name" value="GTP_EFTU_D2"/>
    <property type="match status" value="1"/>
</dbReference>
<gene>
    <name evidence="10" type="primary">infB</name>
    <name evidence="15" type="ORF">EI71_00575</name>
</gene>
<dbReference type="InterPro" id="IPR027417">
    <property type="entry name" value="P-loop_NTPase"/>
</dbReference>
<dbReference type="GO" id="GO:0005829">
    <property type="term" value="C:cytosol"/>
    <property type="evidence" value="ECO:0007669"/>
    <property type="project" value="TreeGrafter"/>
</dbReference>
<proteinExistence type="inferred from homology"/>
<evidence type="ECO:0000256" key="13">
    <source>
        <dbReference type="SAM" id="MobiDB-lite"/>
    </source>
</evidence>
<evidence type="ECO:0000256" key="11">
    <source>
        <dbReference type="RuleBase" id="RU000644"/>
    </source>
</evidence>
<dbReference type="CDD" id="cd01887">
    <property type="entry name" value="IF2_eIF5B"/>
    <property type="match status" value="1"/>
</dbReference>
<dbReference type="Pfam" id="PF22042">
    <property type="entry name" value="EF-G_D2"/>
    <property type="match status" value="1"/>
</dbReference>
<evidence type="ECO:0000256" key="3">
    <source>
        <dbReference type="ARBA" id="ARBA00020675"/>
    </source>
</evidence>
<dbReference type="Gene3D" id="3.40.50.10050">
    <property type="entry name" value="Translation initiation factor IF- 2, domain 3"/>
    <property type="match status" value="1"/>
</dbReference>
<dbReference type="InterPro" id="IPR036925">
    <property type="entry name" value="TIF_IF2_dom3_sf"/>
</dbReference>
<dbReference type="Proteomes" id="UP000266506">
    <property type="component" value="Unassembled WGS sequence"/>
</dbReference>
<keyword evidence="8 10" id="KW-0342">GTP-binding</keyword>
<evidence type="ECO:0000313" key="16">
    <source>
        <dbReference type="Proteomes" id="UP000266506"/>
    </source>
</evidence>
<dbReference type="EMBL" id="QXEV01000004">
    <property type="protein sequence ID" value="RIA77998.1"/>
    <property type="molecule type" value="Genomic_DNA"/>
</dbReference>
<dbReference type="InterPro" id="IPR006847">
    <property type="entry name" value="IF2_N"/>
</dbReference>
<keyword evidence="16" id="KW-1185">Reference proteome</keyword>
<dbReference type="Pfam" id="PF00009">
    <property type="entry name" value="GTP_EFTU"/>
    <property type="match status" value="1"/>
</dbReference>
<dbReference type="InParanoid" id="A0A397RW89"/>
<dbReference type="InterPro" id="IPR004161">
    <property type="entry name" value="EFTu-like_2"/>
</dbReference>
<dbReference type="InterPro" id="IPR000795">
    <property type="entry name" value="T_Tr_GTP-bd_dom"/>
</dbReference>
<dbReference type="FunFam" id="3.40.50.10050:FF:000001">
    <property type="entry name" value="Translation initiation factor IF-2"/>
    <property type="match status" value="1"/>
</dbReference>
<dbReference type="PANTHER" id="PTHR43381:SF5">
    <property type="entry name" value="TR-TYPE G DOMAIN-CONTAINING PROTEIN"/>
    <property type="match status" value="1"/>
</dbReference>
<comment type="similarity">
    <text evidence="2 10 11">Belongs to the TRAFAC class translation factor GTPase superfamily. Classic translation factor GTPase family. IF-2 subfamily.</text>
</comment>
<evidence type="ECO:0000256" key="4">
    <source>
        <dbReference type="ARBA" id="ARBA00022490"/>
    </source>
</evidence>
<dbReference type="CDD" id="cd03702">
    <property type="entry name" value="IF2_mtIF2_II"/>
    <property type="match status" value="1"/>
</dbReference>
<dbReference type="SUPFAM" id="SSF52540">
    <property type="entry name" value="P-loop containing nucleoside triphosphate hydrolases"/>
    <property type="match status" value="1"/>
</dbReference>
<dbReference type="Pfam" id="PF04760">
    <property type="entry name" value="IF2_N"/>
    <property type="match status" value="1"/>
</dbReference>
<dbReference type="FunFam" id="2.40.30.10:FF:000008">
    <property type="entry name" value="Translation initiation factor IF-2"/>
    <property type="match status" value="1"/>
</dbReference>
<comment type="subcellular location">
    <subcellularLocation>
        <location evidence="1 10 12">Cytoplasm</location>
    </subcellularLocation>
</comment>
<dbReference type="InterPro" id="IPR009000">
    <property type="entry name" value="Transl_B-barrel_sf"/>
</dbReference>
<keyword evidence="5 10" id="KW-0396">Initiation factor</keyword>
<dbReference type="CDD" id="cd03692">
    <property type="entry name" value="mtIF2_IVc"/>
    <property type="match status" value="1"/>
</dbReference>
<dbReference type="InterPro" id="IPR000178">
    <property type="entry name" value="TF_IF2_bacterial-like"/>
</dbReference>
<dbReference type="GO" id="GO:0003924">
    <property type="term" value="F:GTPase activity"/>
    <property type="evidence" value="ECO:0007669"/>
    <property type="project" value="UniProtKB-UniRule"/>
</dbReference>
<evidence type="ECO:0000256" key="12">
    <source>
        <dbReference type="RuleBase" id="RU000645"/>
    </source>
</evidence>
<dbReference type="PANTHER" id="PTHR43381">
    <property type="entry name" value="TRANSLATION INITIATION FACTOR IF-2-RELATED"/>
    <property type="match status" value="1"/>
</dbReference>
<evidence type="ECO:0000256" key="2">
    <source>
        <dbReference type="ARBA" id="ARBA00007733"/>
    </source>
</evidence>
<dbReference type="SUPFAM" id="SSF52156">
    <property type="entry name" value="Initiation factor IF2/eIF5b, domain 3"/>
    <property type="match status" value="1"/>
</dbReference>
<evidence type="ECO:0000256" key="8">
    <source>
        <dbReference type="ARBA" id="ARBA00023134"/>
    </source>
</evidence>
<name>A0A397RW89_9MOLU</name>
<dbReference type="FunCoup" id="A0A397RW89">
    <property type="interactions" value="368"/>
</dbReference>
<evidence type="ECO:0000259" key="14">
    <source>
        <dbReference type="PROSITE" id="PS51722"/>
    </source>
</evidence>
<dbReference type="Gene3D" id="3.40.50.300">
    <property type="entry name" value="P-loop containing nucleotide triphosphate hydrolases"/>
    <property type="match status" value="1"/>
</dbReference>
<dbReference type="PROSITE" id="PS01176">
    <property type="entry name" value="IF2"/>
    <property type="match status" value="1"/>
</dbReference>
<dbReference type="SUPFAM" id="SSF50447">
    <property type="entry name" value="Translation proteins"/>
    <property type="match status" value="2"/>
</dbReference>
<keyword evidence="4 10" id="KW-0963">Cytoplasm</keyword>
<evidence type="ECO:0000256" key="9">
    <source>
        <dbReference type="ARBA" id="ARBA00025162"/>
    </source>
</evidence>
<dbReference type="Gene3D" id="2.40.30.10">
    <property type="entry name" value="Translation factors"/>
    <property type="match status" value="2"/>
</dbReference>
<sequence>MAKKPTNKKEVRTSNIPPQKGKKKENDTKEKGVLTYRADMTVADIASEMGKTNSQVIMKLMQLGIMANQNQTVDRETIELVAMDFGFEVKDEVITDAARFDEMVFEDDEADLVSRPPVVTIMGHVDHGKTTLLDTIRNSRVAKGEAGGITQHIGAYQVNHEGFLITFIDTPGHAAFTQMRARGAQITDIVILVVAADDGVMPQTEEAIAHAKAAGCPIIVAVNKMDKPTANMDRVKQELANYDLLAEDWGGDTIFCPISALKGTGVDDLLGMVQLVAEMKDLKANPKRLAMGSVIEAQLDKGKGPVATLLVQNGTLKVGDCVVVGTTWGKIRTMEDDHHSRFTDAEPSLAVAVTGLNEVPMAGDKFMVFADERTARETAAIRQANAKALENTSKKAVTLEELFSEAEQDKEKILNLIIKGDVQGSVEALKASLEKIQMDDVKVNIIRATVGAITDTDVSLAEASHAIIIGFNVRPMAPVRQEAQTKGVEIRLYNIIYKVIEEIEAACKGLLDPEFEEVVTGQAEVRTVFKISKIGTIAGCYVTDGVIERNSLVRILRDGVVVFEGKMASLKRFKDDVKEVKYGFECGIGIENYNDIKEGDVIEASIMKEIPR</sequence>
<dbReference type="Pfam" id="PF11987">
    <property type="entry name" value="IF-2"/>
    <property type="match status" value="1"/>
</dbReference>
<comment type="function">
    <text evidence="9 10 11">One of the essential components for the initiation of protein synthesis. Protects formylmethionyl-tRNA from spontaneous hydrolysis and promotes its binding to the 30S ribosomal subunits. Also involved in the hydrolysis of GTP during the formation of the 70S ribosomal complex.</text>
</comment>
<feature type="binding site" evidence="10">
    <location>
        <begin position="223"/>
        <end position="226"/>
    </location>
    <ligand>
        <name>GTP</name>
        <dbReference type="ChEBI" id="CHEBI:37565"/>
    </ligand>
</feature>
<feature type="region of interest" description="Disordered" evidence="13">
    <location>
        <begin position="1"/>
        <end position="30"/>
    </location>
</feature>
<dbReference type="NCBIfam" id="TIGR00231">
    <property type="entry name" value="small_GTP"/>
    <property type="match status" value="1"/>
</dbReference>
<comment type="caution">
    <text evidence="15">The sequence shown here is derived from an EMBL/GenBank/DDBJ whole genome shotgun (WGS) entry which is preliminary data.</text>
</comment>
<evidence type="ECO:0000256" key="7">
    <source>
        <dbReference type="ARBA" id="ARBA00022917"/>
    </source>
</evidence>
<dbReference type="PROSITE" id="PS51722">
    <property type="entry name" value="G_TR_2"/>
    <property type="match status" value="1"/>
</dbReference>
<keyword evidence="6 10" id="KW-0547">Nucleotide-binding</keyword>
<dbReference type="InterPro" id="IPR023115">
    <property type="entry name" value="TIF_IF2_dom3"/>
</dbReference>
<feature type="binding site" evidence="10">
    <location>
        <begin position="123"/>
        <end position="130"/>
    </location>
    <ligand>
        <name>GTP</name>
        <dbReference type="ChEBI" id="CHEBI:37565"/>
    </ligand>
</feature>
<dbReference type="HAMAP" id="MF_00100_B">
    <property type="entry name" value="IF_2_B"/>
    <property type="match status" value="1"/>
</dbReference>
<feature type="domain" description="Tr-type G" evidence="14">
    <location>
        <begin position="114"/>
        <end position="283"/>
    </location>
</feature>
<dbReference type="NCBIfam" id="TIGR00487">
    <property type="entry name" value="IF-2"/>
    <property type="match status" value="1"/>
</dbReference>
<dbReference type="FunFam" id="3.40.50.300:FF:000019">
    <property type="entry name" value="Translation initiation factor IF-2"/>
    <property type="match status" value="1"/>
</dbReference>
<dbReference type="InterPro" id="IPR053905">
    <property type="entry name" value="EF-G-like_DII"/>
</dbReference>
<evidence type="ECO:0000256" key="10">
    <source>
        <dbReference type="HAMAP-Rule" id="MF_00100"/>
    </source>
</evidence>
<dbReference type="GO" id="GO:0005525">
    <property type="term" value="F:GTP binding"/>
    <property type="evidence" value="ECO:0007669"/>
    <property type="project" value="UniProtKB-KW"/>
</dbReference>
<keyword evidence="7 10" id="KW-0648">Protein biosynthesis</keyword>